<sequence>MRKEDKRKHLLHEEQRRVDGAAKPKRDHPSTPGFRYEDSQSSRGRPSAHDSRLEASRAISCKTMAAPWPPSSEPTS</sequence>
<feature type="region of interest" description="Disordered" evidence="1">
    <location>
        <begin position="1"/>
        <end position="76"/>
    </location>
</feature>
<feature type="compositionally biased region" description="Basic residues" evidence="1">
    <location>
        <begin position="1"/>
        <end position="10"/>
    </location>
</feature>
<accession>A0A834T6W2</accession>
<evidence type="ECO:0000313" key="2">
    <source>
        <dbReference type="EMBL" id="KAF7815012.1"/>
    </source>
</evidence>
<name>A0A834T6W2_9FABA</name>
<evidence type="ECO:0000313" key="3">
    <source>
        <dbReference type="Proteomes" id="UP000634136"/>
    </source>
</evidence>
<reference evidence="2" key="1">
    <citation type="submission" date="2020-09" db="EMBL/GenBank/DDBJ databases">
        <title>Genome-Enabled Discovery of Anthraquinone Biosynthesis in Senna tora.</title>
        <authorList>
            <person name="Kang S.-H."/>
            <person name="Pandey R.P."/>
            <person name="Lee C.-M."/>
            <person name="Sim J.-S."/>
            <person name="Jeong J.-T."/>
            <person name="Choi B.-S."/>
            <person name="Jung M."/>
            <person name="Ginzburg D."/>
            <person name="Zhao K."/>
            <person name="Won S.Y."/>
            <person name="Oh T.-J."/>
            <person name="Yu Y."/>
            <person name="Kim N.-H."/>
            <person name="Lee O.R."/>
            <person name="Lee T.-H."/>
            <person name="Bashyal P."/>
            <person name="Kim T.-S."/>
            <person name="Lee W.-H."/>
            <person name="Kawkins C."/>
            <person name="Kim C.-K."/>
            <person name="Kim J.S."/>
            <person name="Ahn B.O."/>
            <person name="Rhee S.Y."/>
            <person name="Sohng J.K."/>
        </authorList>
    </citation>
    <scope>NUCLEOTIDE SEQUENCE</scope>
    <source>
        <tissue evidence="2">Leaf</tissue>
    </source>
</reference>
<keyword evidence="3" id="KW-1185">Reference proteome</keyword>
<feature type="compositionally biased region" description="Pro residues" evidence="1">
    <location>
        <begin position="67"/>
        <end position="76"/>
    </location>
</feature>
<dbReference type="AlphaFoldDB" id="A0A834T6W2"/>
<protein>
    <submittedName>
        <fullName evidence="2">Uncharacterized protein</fullName>
    </submittedName>
</protein>
<comment type="caution">
    <text evidence="2">The sequence shown here is derived from an EMBL/GenBank/DDBJ whole genome shotgun (WGS) entry which is preliminary data.</text>
</comment>
<evidence type="ECO:0000256" key="1">
    <source>
        <dbReference type="SAM" id="MobiDB-lite"/>
    </source>
</evidence>
<feature type="compositionally biased region" description="Basic and acidic residues" evidence="1">
    <location>
        <begin position="11"/>
        <end position="40"/>
    </location>
</feature>
<proteinExistence type="predicted"/>
<organism evidence="2 3">
    <name type="scientific">Senna tora</name>
    <dbReference type="NCBI Taxonomy" id="362788"/>
    <lineage>
        <taxon>Eukaryota</taxon>
        <taxon>Viridiplantae</taxon>
        <taxon>Streptophyta</taxon>
        <taxon>Embryophyta</taxon>
        <taxon>Tracheophyta</taxon>
        <taxon>Spermatophyta</taxon>
        <taxon>Magnoliopsida</taxon>
        <taxon>eudicotyledons</taxon>
        <taxon>Gunneridae</taxon>
        <taxon>Pentapetalae</taxon>
        <taxon>rosids</taxon>
        <taxon>fabids</taxon>
        <taxon>Fabales</taxon>
        <taxon>Fabaceae</taxon>
        <taxon>Caesalpinioideae</taxon>
        <taxon>Cassia clade</taxon>
        <taxon>Senna</taxon>
    </lineage>
</organism>
<dbReference type="Proteomes" id="UP000634136">
    <property type="component" value="Unassembled WGS sequence"/>
</dbReference>
<dbReference type="EMBL" id="JAAIUW010000009">
    <property type="protein sequence ID" value="KAF7815012.1"/>
    <property type="molecule type" value="Genomic_DNA"/>
</dbReference>
<gene>
    <name evidence="2" type="ORF">G2W53_028981</name>
</gene>